<feature type="transmembrane region" description="Helical" evidence="5">
    <location>
        <begin position="12"/>
        <end position="33"/>
    </location>
</feature>
<dbReference type="PANTHER" id="PTHR28128">
    <property type="entry name" value="GOLGI APPARATUS MEMBRANE PROTEIN TVP15"/>
    <property type="match status" value="1"/>
</dbReference>
<dbReference type="GO" id="GO:0016020">
    <property type="term" value="C:membrane"/>
    <property type="evidence" value="ECO:0007669"/>
    <property type="project" value="UniProtKB-SubCell"/>
</dbReference>
<reference evidence="6" key="1">
    <citation type="submission" date="2021-01" db="EMBL/GenBank/DDBJ databases">
        <authorList>
            <consortium name="Genoscope - CEA"/>
            <person name="William W."/>
        </authorList>
    </citation>
    <scope>NUCLEOTIDE SEQUENCE</scope>
</reference>
<sequence>MSDIGVTIIKILNAGSAIVLAFAGVWIIISQLIHGNFNIFSFLYPCFFIFFGFLLVANEIKFGNVLKEYGFLKTFLGRGLFYIFLSSQVCYAYFSIASNHVAGDIYGTVFFILGVFYLLLNFYVIYILIFFIAKGIIGKYFKSIIFICQISLCKCNEKFFDIIQIYKINKILQIIYVITQQQQKYQYGIKTTIKNQILVLNYQSEFRILIQCCQDNTK</sequence>
<proteinExistence type="predicted"/>
<evidence type="ECO:0000313" key="7">
    <source>
        <dbReference type="Proteomes" id="UP000692954"/>
    </source>
</evidence>
<dbReference type="InterPro" id="IPR013714">
    <property type="entry name" value="Golgi_TVP15"/>
</dbReference>
<dbReference type="EMBL" id="CAJJDN010000062">
    <property type="protein sequence ID" value="CAD8094261.1"/>
    <property type="molecule type" value="Genomic_DNA"/>
</dbReference>
<feature type="transmembrane region" description="Helical" evidence="5">
    <location>
        <begin position="39"/>
        <end position="58"/>
    </location>
</feature>
<keyword evidence="2 5" id="KW-0812">Transmembrane</keyword>
<evidence type="ECO:0008006" key="8">
    <source>
        <dbReference type="Google" id="ProtNLM"/>
    </source>
</evidence>
<evidence type="ECO:0000256" key="5">
    <source>
        <dbReference type="SAM" id="Phobius"/>
    </source>
</evidence>
<feature type="transmembrane region" description="Helical" evidence="5">
    <location>
        <begin position="109"/>
        <end position="133"/>
    </location>
</feature>
<evidence type="ECO:0000256" key="2">
    <source>
        <dbReference type="ARBA" id="ARBA00022692"/>
    </source>
</evidence>
<dbReference type="PANTHER" id="PTHR28128:SF3">
    <property type="entry name" value="CHROMOSOME UNDETERMINED SCAFFOLD_46, WHOLE GENOME SHOTGUN SEQUENCE"/>
    <property type="match status" value="1"/>
</dbReference>
<evidence type="ECO:0000256" key="3">
    <source>
        <dbReference type="ARBA" id="ARBA00022989"/>
    </source>
</evidence>
<dbReference type="AlphaFoldDB" id="A0A8S1NVM5"/>
<feature type="transmembrane region" description="Helical" evidence="5">
    <location>
        <begin position="79"/>
        <end position="97"/>
    </location>
</feature>
<keyword evidence="4 5" id="KW-0472">Membrane</keyword>
<dbReference type="Proteomes" id="UP000692954">
    <property type="component" value="Unassembled WGS sequence"/>
</dbReference>
<accession>A0A8S1NVM5</accession>
<comment type="subcellular location">
    <subcellularLocation>
        <location evidence="1">Membrane</location>
        <topology evidence="1">Multi-pass membrane protein</topology>
    </subcellularLocation>
</comment>
<keyword evidence="7" id="KW-1185">Reference proteome</keyword>
<keyword evidence="3 5" id="KW-1133">Transmembrane helix</keyword>
<evidence type="ECO:0000256" key="1">
    <source>
        <dbReference type="ARBA" id="ARBA00004141"/>
    </source>
</evidence>
<evidence type="ECO:0000256" key="4">
    <source>
        <dbReference type="ARBA" id="ARBA00023136"/>
    </source>
</evidence>
<name>A0A8S1NVM5_9CILI</name>
<dbReference type="OrthoDB" id="313388at2759"/>
<gene>
    <name evidence="6" type="ORF">PSON_ATCC_30995.1.T0620096</name>
</gene>
<organism evidence="6 7">
    <name type="scientific">Paramecium sonneborni</name>
    <dbReference type="NCBI Taxonomy" id="65129"/>
    <lineage>
        <taxon>Eukaryota</taxon>
        <taxon>Sar</taxon>
        <taxon>Alveolata</taxon>
        <taxon>Ciliophora</taxon>
        <taxon>Intramacronucleata</taxon>
        <taxon>Oligohymenophorea</taxon>
        <taxon>Peniculida</taxon>
        <taxon>Parameciidae</taxon>
        <taxon>Paramecium</taxon>
    </lineage>
</organism>
<dbReference type="Pfam" id="PF08507">
    <property type="entry name" value="COPI_assoc"/>
    <property type="match status" value="1"/>
</dbReference>
<protein>
    <recommendedName>
        <fullName evidence="8">Transmembrane protein</fullName>
    </recommendedName>
</protein>
<comment type="caution">
    <text evidence="6">The sequence shown here is derived from an EMBL/GenBank/DDBJ whole genome shotgun (WGS) entry which is preliminary data.</text>
</comment>
<evidence type="ECO:0000313" key="6">
    <source>
        <dbReference type="EMBL" id="CAD8094261.1"/>
    </source>
</evidence>